<dbReference type="Proteomes" id="UP000032289">
    <property type="component" value="Unassembled WGS sequence"/>
</dbReference>
<organism evidence="1 2">
    <name type="scientific">Weissella cibaria</name>
    <dbReference type="NCBI Taxonomy" id="137591"/>
    <lineage>
        <taxon>Bacteria</taxon>
        <taxon>Bacillati</taxon>
        <taxon>Bacillota</taxon>
        <taxon>Bacilli</taxon>
        <taxon>Lactobacillales</taxon>
        <taxon>Lactobacillaceae</taxon>
        <taxon>Weissella</taxon>
    </lineage>
</organism>
<evidence type="ECO:0000313" key="2">
    <source>
        <dbReference type="Proteomes" id="UP000032289"/>
    </source>
</evidence>
<sequence length="200" mass="23437">MVDNFLKYVLEEHLVTPILISVTTSLLTVFSKNILHFLKQKKDLLSFKKTMKSVMKITCDEINEHDDIIAIRGLKNRSADKIVRLNYLITNELAYLKSDNTFNFIRTVEFTKSIIKEQISILDRIDHLIDSVPVETKKKLFMDSQKILLKKYNCKSDLNRYIKLKVDEAVSKEDRKKISNLINVHYDLKKLDMLSNKVDK</sequence>
<dbReference type="PATRIC" id="fig|137591.24.peg.2311"/>
<name>A0A0D1K395_9LACO</name>
<dbReference type="AlphaFoldDB" id="A0A0D1K395"/>
<reference evidence="1 2" key="1">
    <citation type="journal article" date="2015" name="Microbiology (Mosc.)">
        <title>Genomics of the Weissella cibaria species with an examination of its metabolic traits.</title>
        <authorList>
            <person name="Lynch K.M."/>
            <person name="Lucid A."/>
            <person name="Arendt E.K."/>
            <person name="Sleator R.D."/>
            <person name="Lucey B."/>
            <person name="Coffey A."/>
        </authorList>
    </citation>
    <scope>NUCLEOTIDE SEQUENCE [LARGE SCALE GENOMIC DNA]</scope>
    <source>
        <strain evidence="1 2">AB3b</strain>
    </source>
</reference>
<evidence type="ECO:0000313" key="1">
    <source>
        <dbReference type="EMBL" id="KIU19479.1"/>
    </source>
</evidence>
<proteinExistence type="predicted"/>
<gene>
    <name evidence="1" type="ORF">ab3b_02356</name>
</gene>
<comment type="caution">
    <text evidence="1">The sequence shown here is derived from an EMBL/GenBank/DDBJ whole genome shotgun (WGS) entry which is preliminary data.</text>
</comment>
<accession>A0A0D1K395</accession>
<protein>
    <submittedName>
        <fullName evidence="1">Uncharacterized protein</fullName>
    </submittedName>
</protein>
<dbReference type="EMBL" id="JWHT01000078">
    <property type="protein sequence ID" value="KIU19479.1"/>
    <property type="molecule type" value="Genomic_DNA"/>
</dbReference>